<sequence>MHIRDLEILPASEREMMIQSWNDTSSYSDHRCIHQLFEDQVAQSPDNVAIVYEDKEMTYRDLNARSNSLAHHLIDLGVKPDSLVAICVERSLAMMIAILAVLKAGGAYVPLDPTFASERLNDILIDSSPSILLADECGVKTLSPEIMESMPVIDPNVLIEKSFTNPQIQALTINNLAYVIYTSGSTGKPKGVMVEHAQVTRLFDATAD</sequence>
<dbReference type="InterPro" id="IPR000873">
    <property type="entry name" value="AMP-dep_synth/lig_dom"/>
</dbReference>
<dbReference type="SUPFAM" id="SSF56801">
    <property type="entry name" value="Acetyl-CoA synthetase-like"/>
    <property type="match status" value="1"/>
</dbReference>
<dbReference type="FunFam" id="3.40.50.980:FF:000001">
    <property type="entry name" value="Non-ribosomal peptide synthetase"/>
    <property type="match status" value="1"/>
</dbReference>
<evidence type="ECO:0000313" key="3">
    <source>
        <dbReference type="Proteomes" id="UP000703661"/>
    </source>
</evidence>
<proteinExistence type="predicted"/>
<dbReference type="AlphaFoldDB" id="A0A9P6MCH3"/>
<name>A0A9P6MCH3_9FUNG</name>
<organism evidence="2 3">
    <name type="scientific">Entomortierella chlamydospora</name>
    <dbReference type="NCBI Taxonomy" id="101097"/>
    <lineage>
        <taxon>Eukaryota</taxon>
        <taxon>Fungi</taxon>
        <taxon>Fungi incertae sedis</taxon>
        <taxon>Mucoromycota</taxon>
        <taxon>Mortierellomycotina</taxon>
        <taxon>Mortierellomycetes</taxon>
        <taxon>Mortierellales</taxon>
        <taxon>Mortierellaceae</taxon>
        <taxon>Entomortierella</taxon>
    </lineage>
</organism>
<feature type="domain" description="AMP-dependent synthetase/ligase" evidence="1">
    <location>
        <begin position="37"/>
        <end position="202"/>
    </location>
</feature>
<accession>A0A9P6MCH3</accession>
<dbReference type="PROSITE" id="PS00455">
    <property type="entry name" value="AMP_BINDING"/>
    <property type="match status" value="1"/>
</dbReference>
<feature type="non-terminal residue" evidence="2">
    <location>
        <position position="208"/>
    </location>
</feature>
<reference evidence="2" key="1">
    <citation type="journal article" date="2020" name="Fungal Divers.">
        <title>Resolving the Mortierellaceae phylogeny through synthesis of multi-gene phylogenetics and phylogenomics.</title>
        <authorList>
            <person name="Vandepol N."/>
            <person name="Liber J."/>
            <person name="Desiro A."/>
            <person name="Na H."/>
            <person name="Kennedy M."/>
            <person name="Barry K."/>
            <person name="Grigoriev I.V."/>
            <person name="Miller A.N."/>
            <person name="O'Donnell K."/>
            <person name="Stajich J.E."/>
            <person name="Bonito G."/>
        </authorList>
    </citation>
    <scope>NUCLEOTIDE SEQUENCE</scope>
    <source>
        <strain evidence="2">NRRL 2769</strain>
    </source>
</reference>
<keyword evidence="3" id="KW-1185">Reference proteome</keyword>
<dbReference type="InterPro" id="IPR020459">
    <property type="entry name" value="AMP-binding"/>
</dbReference>
<dbReference type="InterPro" id="IPR020845">
    <property type="entry name" value="AMP-binding_CS"/>
</dbReference>
<dbReference type="Proteomes" id="UP000703661">
    <property type="component" value="Unassembled WGS sequence"/>
</dbReference>
<dbReference type="PRINTS" id="PR00154">
    <property type="entry name" value="AMPBINDING"/>
</dbReference>
<dbReference type="Pfam" id="PF00501">
    <property type="entry name" value="AMP-binding"/>
    <property type="match status" value="1"/>
</dbReference>
<evidence type="ECO:0000259" key="1">
    <source>
        <dbReference type="Pfam" id="PF00501"/>
    </source>
</evidence>
<dbReference type="Gene3D" id="3.40.50.980">
    <property type="match status" value="2"/>
</dbReference>
<gene>
    <name evidence="2" type="ORF">BGZ80_008599</name>
</gene>
<dbReference type="PANTHER" id="PTHR45527:SF1">
    <property type="entry name" value="FATTY ACID SYNTHASE"/>
    <property type="match status" value="1"/>
</dbReference>
<comment type="caution">
    <text evidence="2">The sequence shown here is derived from an EMBL/GenBank/DDBJ whole genome shotgun (WGS) entry which is preliminary data.</text>
</comment>
<evidence type="ECO:0000313" key="2">
    <source>
        <dbReference type="EMBL" id="KAF9992338.1"/>
    </source>
</evidence>
<dbReference type="GO" id="GO:0044550">
    <property type="term" value="P:secondary metabolite biosynthetic process"/>
    <property type="evidence" value="ECO:0007669"/>
    <property type="project" value="TreeGrafter"/>
</dbReference>
<dbReference type="GO" id="GO:0043041">
    <property type="term" value="P:amino acid activation for nonribosomal peptide biosynthetic process"/>
    <property type="evidence" value="ECO:0007669"/>
    <property type="project" value="TreeGrafter"/>
</dbReference>
<dbReference type="EMBL" id="JAAAID010004703">
    <property type="protein sequence ID" value="KAF9992338.1"/>
    <property type="molecule type" value="Genomic_DNA"/>
</dbReference>
<protein>
    <recommendedName>
        <fullName evidence="1">AMP-dependent synthetase/ligase domain-containing protein</fullName>
    </recommendedName>
</protein>
<dbReference type="PANTHER" id="PTHR45527">
    <property type="entry name" value="NONRIBOSOMAL PEPTIDE SYNTHETASE"/>
    <property type="match status" value="1"/>
</dbReference>
<dbReference type="GO" id="GO:0005737">
    <property type="term" value="C:cytoplasm"/>
    <property type="evidence" value="ECO:0007669"/>
    <property type="project" value="TreeGrafter"/>
</dbReference>
<dbReference type="GO" id="GO:0031177">
    <property type="term" value="F:phosphopantetheine binding"/>
    <property type="evidence" value="ECO:0007669"/>
    <property type="project" value="TreeGrafter"/>
</dbReference>